<dbReference type="EMBL" id="VSSQ01000201">
    <property type="protein sequence ID" value="MPL85151.1"/>
    <property type="molecule type" value="Genomic_DNA"/>
</dbReference>
<accession>A0A644V1V8</accession>
<evidence type="ECO:0008006" key="2">
    <source>
        <dbReference type="Google" id="ProtNLM"/>
    </source>
</evidence>
<protein>
    <recommendedName>
        <fullName evidence="2">Secretion system C-terminal sorting domain-containing protein</fullName>
    </recommendedName>
</protein>
<organism evidence="1">
    <name type="scientific">bioreactor metagenome</name>
    <dbReference type="NCBI Taxonomy" id="1076179"/>
    <lineage>
        <taxon>unclassified sequences</taxon>
        <taxon>metagenomes</taxon>
        <taxon>ecological metagenomes</taxon>
    </lineage>
</organism>
<gene>
    <name evidence="1" type="ORF">SDC9_31119</name>
</gene>
<evidence type="ECO:0000313" key="1">
    <source>
        <dbReference type="EMBL" id="MPL85151.1"/>
    </source>
</evidence>
<name>A0A644V1V8_9ZZZZ</name>
<reference evidence="1" key="1">
    <citation type="submission" date="2019-08" db="EMBL/GenBank/DDBJ databases">
        <authorList>
            <person name="Kucharzyk K."/>
            <person name="Murdoch R.W."/>
            <person name="Higgins S."/>
            <person name="Loffler F."/>
        </authorList>
    </citation>
    <scope>NUCLEOTIDE SEQUENCE</scope>
</reference>
<dbReference type="NCBIfam" id="TIGR04183">
    <property type="entry name" value="Por_Secre_tail"/>
    <property type="match status" value="1"/>
</dbReference>
<comment type="caution">
    <text evidence="1">The sequence shown here is derived from an EMBL/GenBank/DDBJ whole genome shotgun (WGS) entry which is preliminary data.</text>
</comment>
<sequence length="346" mass="37251">MKRKILLLTTLVLVINAGAQVFIENFEGATVNGNVEGYNDWYVCPKASDAYGVSPKIDEYPLFYNDYPSSNVGKVAVLDSVVGTTSTTQRISTKRIVYATGDTLKTGTSGAMYASFLVNISAQSYRSFRDFFTWEGSETSSFTRGRVFAKNNDDGSEVTFALTKNSSSATDFDAANTGLLGLALTTGVNHLLVLKYEIVEGSSNDILSLYVNPDPTKTEAQQTYKLTANDTQTDYSATTAMKINLRQRGIGAQVGGIRVGRSWDAVVMGTGTGLSITNDNPHRIFAAGKDIVTNASGLLSVYSLSGNEIVKAQVEGKYAAKLNAGLYLVRFTDNNGVVSSTKLQIK</sequence>
<proteinExistence type="predicted"/>
<dbReference type="AlphaFoldDB" id="A0A644V1V8"/>
<dbReference type="InterPro" id="IPR026444">
    <property type="entry name" value="Secre_tail"/>
</dbReference>